<dbReference type="AlphaFoldDB" id="A0A8B7ZRG1"/>
<evidence type="ECO:0000256" key="1">
    <source>
        <dbReference type="ARBA" id="ARBA00004123"/>
    </source>
</evidence>
<gene>
    <name evidence="11" type="primary">LOC110987529</name>
</gene>
<dbReference type="PROSITE" id="PS51842">
    <property type="entry name" value="IF_ROD_2"/>
    <property type="match status" value="1"/>
</dbReference>
<keyword evidence="2 5" id="KW-0403">Intermediate filament</keyword>
<dbReference type="PANTHER" id="PTHR45721:SF11">
    <property type="entry name" value="LAMIN DM0-RELATED"/>
    <property type="match status" value="1"/>
</dbReference>
<dbReference type="RefSeq" id="XP_022106026.1">
    <property type="nucleotide sequence ID" value="XM_022250334.1"/>
</dbReference>
<dbReference type="PANTHER" id="PTHR45721">
    <property type="entry name" value="LAMIN DM0-RELATED"/>
    <property type="match status" value="1"/>
</dbReference>
<name>A0A8B7ZRG1_ACAPL</name>
<dbReference type="OrthoDB" id="102442at2759"/>
<proteinExistence type="inferred from homology"/>
<evidence type="ECO:0000256" key="3">
    <source>
        <dbReference type="ARBA" id="ARBA00023054"/>
    </source>
</evidence>
<dbReference type="Pfam" id="PF00038">
    <property type="entry name" value="Filament"/>
    <property type="match status" value="1"/>
</dbReference>
<dbReference type="Gene3D" id="2.60.40.1260">
    <property type="entry name" value="Lamin Tail domain"/>
    <property type="match status" value="1"/>
</dbReference>
<dbReference type="Proteomes" id="UP000694845">
    <property type="component" value="Unplaced"/>
</dbReference>
<protein>
    <submittedName>
        <fullName evidence="11">Lamin-B1-like isoform X2</fullName>
    </submittedName>
</protein>
<evidence type="ECO:0000256" key="4">
    <source>
        <dbReference type="ARBA" id="ARBA00023242"/>
    </source>
</evidence>
<comment type="subcellular location">
    <subcellularLocation>
        <location evidence="1">Nucleus</location>
    </subcellularLocation>
</comment>
<evidence type="ECO:0000256" key="7">
    <source>
        <dbReference type="SAM" id="MobiDB-lite"/>
    </source>
</evidence>
<dbReference type="PROSITE" id="PS51841">
    <property type="entry name" value="LTD"/>
    <property type="match status" value="1"/>
</dbReference>
<keyword evidence="4" id="KW-0539">Nucleus</keyword>
<dbReference type="InterPro" id="IPR018039">
    <property type="entry name" value="IF_conserved"/>
</dbReference>
<dbReference type="GO" id="GO:0031507">
    <property type="term" value="P:heterochromatin formation"/>
    <property type="evidence" value="ECO:0007669"/>
    <property type="project" value="TreeGrafter"/>
</dbReference>
<dbReference type="GO" id="GO:0005882">
    <property type="term" value="C:intermediate filament"/>
    <property type="evidence" value="ECO:0007669"/>
    <property type="project" value="UniProtKB-KW"/>
</dbReference>
<reference evidence="11" key="1">
    <citation type="submission" date="2025-08" db="UniProtKB">
        <authorList>
            <consortium name="RefSeq"/>
        </authorList>
    </citation>
    <scope>IDENTIFICATION</scope>
</reference>
<dbReference type="Gene3D" id="1.20.5.500">
    <property type="entry name" value="Single helix bin"/>
    <property type="match status" value="1"/>
</dbReference>
<dbReference type="Gene3D" id="1.20.5.170">
    <property type="match status" value="1"/>
</dbReference>
<feature type="region of interest" description="Disordered" evidence="7">
    <location>
        <begin position="1"/>
        <end position="42"/>
    </location>
</feature>
<feature type="coiled-coil region" evidence="6">
    <location>
        <begin position="310"/>
        <end position="351"/>
    </location>
</feature>
<keyword evidence="3 6" id="KW-0175">Coiled coil</keyword>
<dbReference type="InterPro" id="IPR039008">
    <property type="entry name" value="IF_rod_dom"/>
</dbReference>
<accession>A0A8B7ZRG1</accession>
<dbReference type="InterPro" id="IPR036415">
    <property type="entry name" value="Lamin_tail_dom_sf"/>
</dbReference>
<sequence length="575" mass="65806">MSTPVMSQRTSTRSSKTVKHVVSSSSSRSSPRSPTAISRTQEKEELMDLNDRLAIYIDKVRSLESDNSRLMMQISTVEETQMQEIANLKYMYEKELADMRKLLDDTAKDKARLQIELGKQRNELDDMKPRYRRMEKDLEAANKRIQALETSLGERDGRISAMLHEKKQLDDLVNELRKNLASKEKQLQAAKKQVEEETVLRVDLENRIQSLREELDFKKQMYDQEVKEIRSKSTIDFTEIDNQARSEYESKLIESLQELREQHEAQTLQLRAETESMFESKVSDLKALAERYRNASVSSQDDLRIMRTKVDNLHSELNTIKSQNDALIARIKDLEDQLKIEQDNHYEALNDRDKELQQLRDAMASQMLEYEELLSIKLSLDTEIAAYRKLLEGEESRLKITPSPPRKTQISQRVSRGVKRRRIDEEASTVQSSTTTGLVAIIERDLKGDFIKLQNTSDQDQALGGWTLKSQVDGGDELNYKFSAKYVLKASKEVTVWAAGSGHGHNPPSDLVFKNQKSWGIGKDVVSTLVDASGEVMATRTVSTSSISYNDDSQEVGNEELFHQQGDQGKSCYIM</sequence>
<evidence type="ECO:0000259" key="8">
    <source>
        <dbReference type="PROSITE" id="PS51841"/>
    </source>
</evidence>
<dbReference type="GO" id="GO:0090435">
    <property type="term" value="P:protein localization to nuclear envelope"/>
    <property type="evidence" value="ECO:0007669"/>
    <property type="project" value="TreeGrafter"/>
</dbReference>
<dbReference type="InterPro" id="IPR001322">
    <property type="entry name" value="Lamin_tail_dom"/>
</dbReference>
<comment type="similarity">
    <text evidence="5">Belongs to the intermediate filament family.</text>
</comment>
<organism evidence="10 11">
    <name type="scientific">Acanthaster planci</name>
    <name type="common">Crown-of-thorns starfish</name>
    <dbReference type="NCBI Taxonomy" id="133434"/>
    <lineage>
        <taxon>Eukaryota</taxon>
        <taxon>Metazoa</taxon>
        <taxon>Echinodermata</taxon>
        <taxon>Eleutherozoa</taxon>
        <taxon>Asterozoa</taxon>
        <taxon>Asteroidea</taxon>
        <taxon>Valvatacea</taxon>
        <taxon>Valvatida</taxon>
        <taxon>Acanthasteridae</taxon>
        <taxon>Acanthaster</taxon>
    </lineage>
</organism>
<dbReference type="GO" id="GO:0006998">
    <property type="term" value="P:nuclear envelope organization"/>
    <property type="evidence" value="ECO:0007669"/>
    <property type="project" value="TreeGrafter"/>
</dbReference>
<feature type="domain" description="IF rod" evidence="9">
    <location>
        <begin position="42"/>
        <end position="398"/>
    </location>
</feature>
<evidence type="ECO:0000256" key="5">
    <source>
        <dbReference type="RuleBase" id="RU000685"/>
    </source>
</evidence>
<evidence type="ECO:0000313" key="10">
    <source>
        <dbReference type="Proteomes" id="UP000694845"/>
    </source>
</evidence>
<evidence type="ECO:0000256" key="2">
    <source>
        <dbReference type="ARBA" id="ARBA00022754"/>
    </source>
</evidence>
<dbReference type="SUPFAM" id="SSF74853">
    <property type="entry name" value="Lamin A/C globular tail domain"/>
    <property type="match status" value="1"/>
</dbReference>
<dbReference type="GO" id="GO:0051664">
    <property type="term" value="P:nuclear pore localization"/>
    <property type="evidence" value="ECO:0007669"/>
    <property type="project" value="TreeGrafter"/>
</dbReference>
<keyword evidence="10" id="KW-1185">Reference proteome</keyword>
<dbReference type="SMART" id="SM01391">
    <property type="entry name" value="Filament"/>
    <property type="match status" value="1"/>
</dbReference>
<feature type="coiled-coil region" evidence="6">
    <location>
        <begin position="96"/>
        <end position="228"/>
    </location>
</feature>
<dbReference type="SUPFAM" id="SSF64593">
    <property type="entry name" value="Intermediate filament protein, coiled coil region"/>
    <property type="match status" value="2"/>
</dbReference>
<feature type="domain" description="LTD" evidence="8">
    <location>
        <begin position="426"/>
        <end position="544"/>
    </location>
</feature>
<dbReference type="GO" id="GO:0005652">
    <property type="term" value="C:nuclear lamina"/>
    <property type="evidence" value="ECO:0007669"/>
    <property type="project" value="TreeGrafter"/>
</dbReference>
<evidence type="ECO:0000256" key="6">
    <source>
        <dbReference type="SAM" id="Coils"/>
    </source>
</evidence>
<dbReference type="Gene3D" id="1.20.5.1160">
    <property type="entry name" value="Vasodilator-stimulated phosphoprotein"/>
    <property type="match status" value="1"/>
</dbReference>
<dbReference type="PROSITE" id="PS00226">
    <property type="entry name" value="IF_ROD_1"/>
    <property type="match status" value="1"/>
</dbReference>
<dbReference type="Pfam" id="PF00932">
    <property type="entry name" value="LTD"/>
    <property type="match status" value="1"/>
</dbReference>
<dbReference type="GO" id="GO:0005200">
    <property type="term" value="F:structural constituent of cytoskeleton"/>
    <property type="evidence" value="ECO:0007669"/>
    <property type="project" value="TreeGrafter"/>
</dbReference>
<evidence type="ECO:0000313" key="11">
    <source>
        <dbReference type="RefSeq" id="XP_022106026.1"/>
    </source>
</evidence>
<dbReference type="FunFam" id="1.20.5.170:FF:000058">
    <property type="entry name" value="Intermediate filament protein B"/>
    <property type="match status" value="1"/>
</dbReference>
<dbReference type="GeneID" id="110987529"/>
<evidence type="ECO:0000259" key="9">
    <source>
        <dbReference type="PROSITE" id="PS51842"/>
    </source>
</evidence>
<feature type="compositionally biased region" description="Low complexity" evidence="7">
    <location>
        <begin position="7"/>
        <end position="39"/>
    </location>
</feature>
<dbReference type="GO" id="GO:0007097">
    <property type="term" value="P:nuclear migration"/>
    <property type="evidence" value="ECO:0007669"/>
    <property type="project" value="TreeGrafter"/>
</dbReference>